<comment type="subcellular location">
    <subcellularLocation>
        <location evidence="1 8">Cell outer membrane</location>
        <topology evidence="1 8">Multi-pass membrane protein</topology>
    </subcellularLocation>
</comment>
<evidence type="ECO:0000259" key="11">
    <source>
        <dbReference type="Pfam" id="PF07715"/>
    </source>
</evidence>
<reference evidence="12 13" key="1">
    <citation type="submission" date="2018-09" db="EMBL/GenBank/DDBJ databases">
        <title>Alcanivorax profundi sp. nov., isolated from 1000 m-depth seawater of the Mariana Trench.</title>
        <authorList>
            <person name="Liu J."/>
        </authorList>
    </citation>
    <scope>NUCLEOTIDE SEQUENCE [LARGE SCALE GENOMIC DNA]</scope>
    <source>
        <strain evidence="12 13">MTEO17</strain>
    </source>
</reference>
<evidence type="ECO:0000256" key="1">
    <source>
        <dbReference type="ARBA" id="ARBA00004571"/>
    </source>
</evidence>
<dbReference type="PANTHER" id="PTHR30069">
    <property type="entry name" value="TONB-DEPENDENT OUTER MEMBRANE RECEPTOR"/>
    <property type="match status" value="1"/>
</dbReference>
<keyword evidence="13" id="KW-1185">Reference proteome</keyword>
<evidence type="ECO:0000259" key="10">
    <source>
        <dbReference type="Pfam" id="PF00593"/>
    </source>
</evidence>
<evidence type="ECO:0000256" key="8">
    <source>
        <dbReference type="PROSITE-ProRule" id="PRU01360"/>
    </source>
</evidence>
<keyword evidence="7 8" id="KW-0998">Cell outer membrane</keyword>
<evidence type="ECO:0000256" key="5">
    <source>
        <dbReference type="ARBA" id="ARBA00023077"/>
    </source>
</evidence>
<dbReference type="Pfam" id="PF00593">
    <property type="entry name" value="TonB_dep_Rec_b-barrel"/>
    <property type="match status" value="1"/>
</dbReference>
<dbReference type="EMBL" id="QYYA01000003">
    <property type="protein sequence ID" value="RJG17574.1"/>
    <property type="molecule type" value="Genomic_DNA"/>
</dbReference>
<keyword evidence="3 8" id="KW-1134">Transmembrane beta strand</keyword>
<evidence type="ECO:0000313" key="13">
    <source>
        <dbReference type="Proteomes" id="UP000283734"/>
    </source>
</evidence>
<dbReference type="PROSITE" id="PS52016">
    <property type="entry name" value="TONB_DEPENDENT_REC_3"/>
    <property type="match status" value="1"/>
</dbReference>
<dbReference type="InterPro" id="IPR037066">
    <property type="entry name" value="Plug_dom_sf"/>
</dbReference>
<keyword evidence="12" id="KW-0675">Receptor</keyword>
<dbReference type="InterPro" id="IPR000531">
    <property type="entry name" value="Beta-barrel_TonB"/>
</dbReference>
<sequence>MPVSLWAMEPMMPLADMPAMVLTPARVSQPQSEAPASVTVIDRNLIEASGARELYEVLKLVPGMTAIKVDGNVPTVAYHGTQARDSRRMLVLLDGRSQYQPGLSRVNWNDMPVDIRDVERIEVTRGPAAAAYGANAFTAVVNIITRDPRDISKHTVSVRGGNNGILDGRAAAVGHGDNTAWRASVSRRADDGYDEPFEGETRPDRKRIETLNTEWVWESDSHNTFALQVGGSQSRLERQQESGVADIGRYTREPVQKGERAFLGLEWQHVFSATHQLKISTYGQYNKEVTDFGVCYLDPFTGQQGPGGALLFSQELRELYSQNGGDTAATFAAVPTSGPVLSRYGSLQGVAGVNFCADSELDLQEERYDLEVQDTWQINDRMRLVSGANVRHDRVSSQAYLSGTEDNVSYRLFGNLAVDVLSPLTLNLGGYWERDQINGEHFSPRGGVSWRVAPGHTLRYVYSRAVRTPDIYEDQAITNIQALDMSEPFASNPEALLGWSPSYFFITQSSPGTLKPEKIRSEEIGYYGQFRFLELDVRYFQEELTDLLSHALNPFEFEPNNEGWVKHQGTEAQLTFRPTVNHLLRLTGAHIHTHTNKKTETRIAARDSGSALWAWQLASQWGVSTAYYFANDYNDYRYERADLQIRFRHRAGPAELEWRAVIQHALNKEPIVFEENQYQEDRMWLELEMKI</sequence>
<comment type="caution">
    <text evidence="12">The sequence shown here is derived from an EMBL/GenBank/DDBJ whole genome shotgun (WGS) entry which is preliminary data.</text>
</comment>
<dbReference type="Gene3D" id="2.170.130.10">
    <property type="entry name" value="TonB-dependent receptor, plug domain"/>
    <property type="match status" value="1"/>
</dbReference>
<comment type="similarity">
    <text evidence="8 9">Belongs to the TonB-dependent receptor family.</text>
</comment>
<dbReference type="GO" id="GO:0009279">
    <property type="term" value="C:cell outer membrane"/>
    <property type="evidence" value="ECO:0007669"/>
    <property type="project" value="UniProtKB-SubCell"/>
</dbReference>
<dbReference type="InterPro" id="IPR012910">
    <property type="entry name" value="Plug_dom"/>
</dbReference>
<gene>
    <name evidence="12" type="ORF">D4A39_11180</name>
</gene>
<evidence type="ECO:0000313" key="12">
    <source>
        <dbReference type="EMBL" id="RJG17574.1"/>
    </source>
</evidence>
<dbReference type="AlphaFoldDB" id="A0A418XXM0"/>
<dbReference type="Proteomes" id="UP000283734">
    <property type="component" value="Unassembled WGS sequence"/>
</dbReference>
<keyword evidence="6 8" id="KW-0472">Membrane</keyword>
<evidence type="ECO:0000256" key="6">
    <source>
        <dbReference type="ARBA" id="ARBA00023136"/>
    </source>
</evidence>
<dbReference type="Pfam" id="PF07715">
    <property type="entry name" value="Plug"/>
    <property type="match status" value="1"/>
</dbReference>
<keyword evidence="5 9" id="KW-0798">TonB box</keyword>
<evidence type="ECO:0000256" key="7">
    <source>
        <dbReference type="ARBA" id="ARBA00023237"/>
    </source>
</evidence>
<protein>
    <submittedName>
        <fullName evidence="12">TonB-dependent receptor</fullName>
    </submittedName>
</protein>
<keyword evidence="2 8" id="KW-0813">Transport</keyword>
<name>A0A418XXM0_9GAMM</name>
<feature type="domain" description="TonB-dependent receptor plug" evidence="11">
    <location>
        <begin position="31"/>
        <end position="139"/>
    </location>
</feature>
<dbReference type="PANTHER" id="PTHR30069:SF27">
    <property type="entry name" value="BLL4766 PROTEIN"/>
    <property type="match status" value="1"/>
</dbReference>
<keyword evidence="4 8" id="KW-0812">Transmembrane</keyword>
<evidence type="ECO:0000256" key="9">
    <source>
        <dbReference type="RuleBase" id="RU003357"/>
    </source>
</evidence>
<dbReference type="GO" id="GO:0015344">
    <property type="term" value="F:siderophore uptake transmembrane transporter activity"/>
    <property type="evidence" value="ECO:0007669"/>
    <property type="project" value="TreeGrafter"/>
</dbReference>
<dbReference type="OrthoDB" id="9758929at2"/>
<dbReference type="InterPro" id="IPR039426">
    <property type="entry name" value="TonB-dep_rcpt-like"/>
</dbReference>
<feature type="domain" description="TonB-dependent receptor-like beta-barrel" evidence="10">
    <location>
        <begin position="244"/>
        <end position="648"/>
    </location>
</feature>
<evidence type="ECO:0000256" key="3">
    <source>
        <dbReference type="ARBA" id="ARBA00022452"/>
    </source>
</evidence>
<dbReference type="GO" id="GO:0044718">
    <property type="term" value="P:siderophore transmembrane transport"/>
    <property type="evidence" value="ECO:0007669"/>
    <property type="project" value="TreeGrafter"/>
</dbReference>
<evidence type="ECO:0000256" key="4">
    <source>
        <dbReference type="ARBA" id="ARBA00022692"/>
    </source>
</evidence>
<proteinExistence type="inferred from homology"/>
<dbReference type="Gene3D" id="2.40.170.20">
    <property type="entry name" value="TonB-dependent receptor, beta-barrel domain"/>
    <property type="match status" value="1"/>
</dbReference>
<accession>A0A418XXM0</accession>
<dbReference type="InterPro" id="IPR036942">
    <property type="entry name" value="Beta-barrel_TonB_sf"/>
</dbReference>
<evidence type="ECO:0000256" key="2">
    <source>
        <dbReference type="ARBA" id="ARBA00022448"/>
    </source>
</evidence>
<dbReference type="SUPFAM" id="SSF56935">
    <property type="entry name" value="Porins"/>
    <property type="match status" value="1"/>
</dbReference>
<organism evidence="12 13">
    <name type="scientific">Alcanivorax profundi</name>
    <dbReference type="NCBI Taxonomy" id="2338368"/>
    <lineage>
        <taxon>Bacteria</taxon>
        <taxon>Pseudomonadati</taxon>
        <taxon>Pseudomonadota</taxon>
        <taxon>Gammaproteobacteria</taxon>
        <taxon>Oceanospirillales</taxon>
        <taxon>Alcanivoracaceae</taxon>
        <taxon>Alcanivorax</taxon>
    </lineage>
</organism>